<dbReference type="InterPro" id="IPR000531">
    <property type="entry name" value="Beta-barrel_TonB"/>
</dbReference>
<evidence type="ECO:0000256" key="12">
    <source>
        <dbReference type="RuleBase" id="RU003357"/>
    </source>
</evidence>
<dbReference type="RefSeq" id="WP_011444712.1">
    <property type="nucleotide sequence ID" value="NC_007794.1"/>
</dbReference>
<dbReference type="eggNOG" id="COG4771">
    <property type="taxonomic scope" value="Bacteria"/>
</dbReference>
<dbReference type="CDD" id="cd01347">
    <property type="entry name" value="ligand_gated_channel"/>
    <property type="match status" value="1"/>
</dbReference>
<dbReference type="GO" id="GO:0009279">
    <property type="term" value="C:cell outer membrane"/>
    <property type="evidence" value="ECO:0007669"/>
    <property type="project" value="UniProtKB-SubCell"/>
</dbReference>
<dbReference type="EMBL" id="CP000248">
    <property type="protein sequence ID" value="ABD25498.1"/>
    <property type="molecule type" value="Genomic_DNA"/>
</dbReference>
<keyword evidence="8 12" id="KW-0798">TonB box</keyword>
<evidence type="ECO:0000256" key="13">
    <source>
        <dbReference type="SAM" id="SignalP"/>
    </source>
</evidence>
<feature type="domain" description="TonB-dependent receptor-like beta-barrel" evidence="14">
    <location>
        <begin position="273"/>
        <end position="741"/>
    </location>
</feature>
<keyword evidence="6" id="KW-0408">Iron</keyword>
<dbReference type="PANTHER" id="PTHR32552">
    <property type="entry name" value="FERRICHROME IRON RECEPTOR-RELATED"/>
    <property type="match status" value="1"/>
</dbReference>
<gene>
    <name evidence="16" type="ordered locus">Saro_1053</name>
</gene>
<reference evidence="17" key="1">
    <citation type="submission" date="2006-01" db="EMBL/GenBank/DDBJ databases">
        <title>Complete sequence of Novosphingobium aromaticivorans DSM 12444.</title>
        <authorList>
            <consortium name="US DOE Joint Genome Institute"/>
            <person name="Copeland A."/>
            <person name="Lucas S."/>
            <person name="Lapidus A."/>
            <person name="Barry K."/>
            <person name="Detter J.C."/>
            <person name="Glavina T."/>
            <person name="Hammon N."/>
            <person name="Israni S."/>
            <person name="Pitluck S."/>
            <person name="Chain P."/>
            <person name="Malfatti S."/>
            <person name="Shin M."/>
            <person name="Vergez L."/>
            <person name="Schmutz J."/>
            <person name="Larimer F."/>
            <person name="Land M."/>
            <person name="Kyrpides N."/>
            <person name="Ivanova N."/>
            <person name="Fredrickson J."/>
            <person name="Balkwill D."/>
            <person name="Romine M.F."/>
            <person name="Richardson P."/>
        </authorList>
    </citation>
    <scope>NUCLEOTIDE SEQUENCE [LARGE SCALE GENOMIC DNA]</scope>
    <source>
        <strain evidence="17">ATCC 700278 / DSM 12444 / CCUG 56034 / CIP 105152 / NBRC 16084 / F199</strain>
    </source>
</reference>
<keyword evidence="16" id="KW-0675">Receptor</keyword>
<keyword evidence="13" id="KW-0732">Signal</keyword>
<dbReference type="HOGENOM" id="CLU_008287_15_1_5"/>
<dbReference type="SUPFAM" id="SSF56935">
    <property type="entry name" value="Porins"/>
    <property type="match status" value="1"/>
</dbReference>
<evidence type="ECO:0000256" key="7">
    <source>
        <dbReference type="ARBA" id="ARBA00023065"/>
    </source>
</evidence>
<dbReference type="InterPro" id="IPR012910">
    <property type="entry name" value="Plug_dom"/>
</dbReference>
<dbReference type="Gene3D" id="2.40.170.20">
    <property type="entry name" value="TonB-dependent receptor, beta-barrel domain"/>
    <property type="match status" value="1"/>
</dbReference>
<evidence type="ECO:0000259" key="15">
    <source>
        <dbReference type="Pfam" id="PF07715"/>
    </source>
</evidence>
<evidence type="ECO:0000256" key="9">
    <source>
        <dbReference type="ARBA" id="ARBA00023136"/>
    </source>
</evidence>
<dbReference type="STRING" id="279238.Saro_1053"/>
<dbReference type="Proteomes" id="UP000009134">
    <property type="component" value="Chromosome"/>
</dbReference>
<dbReference type="Pfam" id="PF07715">
    <property type="entry name" value="Plug"/>
    <property type="match status" value="1"/>
</dbReference>
<comment type="similarity">
    <text evidence="11 12">Belongs to the TonB-dependent receptor family.</text>
</comment>
<dbReference type="AlphaFoldDB" id="Q2G9H5"/>
<protein>
    <submittedName>
        <fullName evidence="16">TonB-dependent receptor</fullName>
    </submittedName>
</protein>
<accession>Q2G9H5</accession>
<proteinExistence type="inferred from homology"/>
<comment type="subcellular location">
    <subcellularLocation>
        <location evidence="1 11">Cell outer membrane</location>
        <topology evidence="1 11">Multi-pass membrane protein</topology>
    </subcellularLocation>
</comment>
<evidence type="ECO:0000313" key="16">
    <source>
        <dbReference type="EMBL" id="ABD25498.1"/>
    </source>
</evidence>
<keyword evidence="10 11" id="KW-0998">Cell outer membrane</keyword>
<evidence type="ECO:0000256" key="10">
    <source>
        <dbReference type="ARBA" id="ARBA00023237"/>
    </source>
</evidence>
<dbReference type="InterPro" id="IPR039426">
    <property type="entry name" value="TonB-dep_rcpt-like"/>
</dbReference>
<keyword evidence="9 11" id="KW-0472">Membrane</keyword>
<dbReference type="Pfam" id="PF00593">
    <property type="entry name" value="TonB_dep_Rec_b-barrel"/>
    <property type="match status" value="1"/>
</dbReference>
<dbReference type="GO" id="GO:0006826">
    <property type="term" value="P:iron ion transport"/>
    <property type="evidence" value="ECO:0007669"/>
    <property type="project" value="UniProtKB-KW"/>
</dbReference>
<evidence type="ECO:0000256" key="3">
    <source>
        <dbReference type="ARBA" id="ARBA00022452"/>
    </source>
</evidence>
<keyword evidence="4" id="KW-0410">Iron transport</keyword>
<dbReference type="KEGG" id="nar:Saro_1053"/>
<evidence type="ECO:0000256" key="6">
    <source>
        <dbReference type="ARBA" id="ARBA00023004"/>
    </source>
</evidence>
<keyword evidence="7" id="KW-0406">Ion transport</keyword>
<evidence type="ECO:0000256" key="11">
    <source>
        <dbReference type="PROSITE-ProRule" id="PRU01360"/>
    </source>
</evidence>
<organism evidence="16 17">
    <name type="scientific">Novosphingobium aromaticivorans (strain ATCC 700278 / DSM 12444 / CCUG 56034 / CIP 105152 / NBRC 16084 / F199)</name>
    <dbReference type="NCBI Taxonomy" id="279238"/>
    <lineage>
        <taxon>Bacteria</taxon>
        <taxon>Pseudomonadati</taxon>
        <taxon>Pseudomonadota</taxon>
        <taxon>Alphaproteobacteria</taxon>
        <taxon>Sphingomonadales</taxon>
        <taxon>Sphingomonadaceae</taxon>
        <taxon>Novosphingobium</taxon>
    </lineage>
</organism>
<name>Q2G9H5_NOVAD</name>
<feature type="signal peptide" evidence="13">
    <location>
        <begin position="1"/>
        <end position="36"/>
    </location>
</feature>
<sequence>MNKQSNLQSANARKINSYKALLAGTAVLAVVSPAAAQEAASEDPGEIVVTATRQSETISKVPLSIAAYSQEKLDQQGVRRVDDVARLTPGVTFSRGDQRNAGAANISIRGISSAAGSSTTGIYIDDTPIQIRNVGFSAFTPFPAVFDLQRVEVLRGPQGTLFGAGSEGGTVRFITPSPDFDEMKFYARSELATTKSGEASFEAGAAISVPLVKDKLAARVSGYYRRDGGYIDRVDYTSGNVLDKNSNWQDTKVASASLAWKATDAVTVTPSVYFQETWNNDAGTYWEVLSDAGKGQFNNGNAVANWNRDRFVLPALKIEAELGDVSLISNTSYFYRDQKAQNDYTVFEAALWTGNPFYPAGMYAPAFQYNRQSNFTQELRLQSNNPDSPLRWVIGGFYAHNRQTARQFVQDTFLPDLFESVTGVPFVAVFGQGLVDDKYTFVLDKAASTDEQIAGFGQVDYNLTEQFKLTAGLRVAHTKFSTSAQFVGPVVGPDVDDTGKQSETPVTPKFGLSWQANEDNLVYATASKGFRIGGYNPAVGLPCGVSSSPVAGTALGNLGLSDRPQQFGSDSVWSYEIGSKNKLFGRALTLESSAFLIDWSNIQQQVQLNACGFNFTQNLGKARSKGFDVQFQLKAAAGLTLGGSIGYTKAEFTQTVKGGPAATLNLVTKGDDIPLNPWQIVLNAQYDFAVGGKDAYVRADFQHLSRQNADTPARNPANGVADLTIPGVAEVNNLNLRAGVRFDLVELAVFANNVTDATPLLLRQHDVGFSTLYRNATLRPRTIGLTATVRY</sequence>
<dbReference type="PANTHER" id="PTHR32552:SF81">
    <property type="entry name" value="TONB-DEPENDENT OUTER MEMBRANE RECEPTOR"/>
    <property type="match status" value="1"/>
</dbReference>
<dbReference type="InterPro" id="IPR036942">
    <property type="entry name" value="Beta-barrel_TonB_sf"/>
</dbReference>
<keyword evidence="2 11" id="KW-0813">Transport</keyword>
<evidence type="ECO:0000256" key="1">
    <source>
        <dbReference type="ARBA" id="ARBA00004571"/>
    </source>
</evidence>
<evidence type="ECO:0000259" key="14">
    <source>
        <dbReference type="Pfam" id="PF00593"/>
    </source>
</evidence>
<keyword evidence="5 11" id="KW-0812">Transmembrane</keyword>
<evidence type="ECO:0000313" key="17">
    <source>
        <dbReference type="Proteomes" id="UP000009134"/>
    </source>
</evidence>
<evidence type="ECO:0000256" key="5">
    <source>
        <dbReference type="ARBA" id="ARBA00022692"/>
    </source>
</evidence>
<evidence type="ECO:0000256" key="4">
    <source>
        <dbReference type="ARBA" id="ARBA00022496"/>
    </source>
</evidence>
<keyword evidence="17" id="KW-1185">Reference proteome</keyword>
<feature type="chain" id="PRO_5004208463" evidence="13">
    <location>
        <begin position="37"/>
        <end position="791"/>
    </location>
</feature>
<evidence type="ECO:0000256" key="8">
    <source>
        <dbReference type="ARBA" id="ARBA00023077"/>
    </source>
</evidence>
<keyword evidence="3 11" id="KW-1134">Transmembrane beta strand</keyword>
<feature type="domain" description="TonB-dependent receptor plug" evidence="15">
    <location>
        <begin position="59"/>
        <end position="170"/>
    </location>
</feature>
<dbReference type="PROSITE" id="PS52016">
    <property type="entry name" value="TONB_DEPENDENT_REC_3"/>
    <property type="match status" value="1"/>
</dbReference>
<evidence type="ECO:0000256" key="2">
    <source>
        <dbReference type="ARBA" id="ARBA00022448"/>
    </source>
</evidence>